<evidence type="ECO:0000313" key="3">
    <source>
        <dbReference type="Proteomes" id="UP000011124"/>
    </source>
</evidence>
<evidence type="ECO:0000256" key="1">
    <source>
        <dbReference type="SAM" id="MobiDB-lite"/>
    </source>
</evidence>
<evidence type="ECO:0000313" key="2">
    <source>
        <dbReference type="EMBL" id="AEC00626.1"/>
    </source>
</evidence>
<dbReference type="Proteomes" id="UP000011124">
    <property type="component" value="Chromosome"/>
</dbReference>
<feature type="region of interest" description="Disordered" evidence="1">
    <location>
        <begin position="43"/>
        <end position="110"/>
    </location>
</feature>
<organism evidence="2 3">
    <name type="scientific">Selenomonas sputigena (strain ATCC 35185 / DSM 20758 / CCUG 44933 / VPI D19B-28)</name>
    <dbReference type="NCBI Taxonomy" id="546271"/>
    <lineage>
        <taxon>Bacteria</taxon>
        <taxon>Bacillati</taxon>
        <taxon>Bacillota</taxon>
        <taxon>Negativicutes</taxon>
        <taxon>Selenomonadales</taxon>
        <taxon>Selenomonadaceae</taxon>
        <taxon>Selenomonas</taxon>
    </lineage>
</organism>
<accession>F4EW21</accession>
<dbReference type="HOGENOM" id="CLU_173348_0_0_9"/>
<gene>
    <name evidence="2" type="ordered locus">Selsp_1670</name>
</gene>
<feature type="compositionally biased region" description="Basic and acidic residues" evidence="1">
    <location>
        <begin position="52"/>
        <end position="68"/>
    </location>
</feature>
<name>F4EW21_SELS3</name>
<dbReference type="AlphaFoldDB" id="F4EW21"/>
<dbReference type="EMBL" id="CP002637">
    <property type="protein sequence ID" value="AEC00626.1"/>
    <property type="molecule type" value="Genomic_DNA"/>
</dbReference>
<feature type="compositionally biased region" description="Basic and acidic residues" evidence="1">
    <location>
        <begin position="92"/>
        <end position="110"/>
    </location>
</feature>
<dbReference type="KEGG" id="ssg:Selsp_1670"/>
<reference evidence="2 3" key="1">
    <citation type="submission" date="2011-04" db="EMBL/GenBank/DDBJ databases">
        <title>The complete genome of Selenomonas sputigena DSM 20758.</title>
        <authorList>
            <consortium name="US DOE Joint Genome Institute (JGI-PGF)"/>
            <person name="Lucas S."/>
            <person name="Copeland A."/>
            <person name="Lapidus A."/>
            <person name="Bruce D."/>
            <person name="Goodwin L."/>
            <person name="Pitluck S."/>
            <person name="Peters L."/>
            <person name="Kyrpides N."/>
            <person name="Mavromatis K."/>
            <person name="Ivanova N."/>
            <person name="Ovchinnikova G."/>
            <person name="Teshima H."/>
            <person name="Detter J.C."/>
            <person name="Tapia R."/>
            <person name="Han C."/>
            <person name="Land M."/>
            <person name="Hauser L."/>
            <person name="Markowitz V."/>
            <person name="Cheng J.-F."/>
            <person name="Hugenholtz P."/>
            <person name="Woyke T."/>
            <person name="Wu D."/>
            <person name="Gronow S."/>
            <person name="Wellnitz S."/>
            <person name="Schneider S."/>
            <person name="Klenk H.-P."/>
            <person name="Eisen J.A."/>
        </authorList>
    </citation>
    <scope>NUCLEOTIDE SEQUENCE [LARGE SCALE GENOMIC DNA]</scope>
    <source>
        <strain evidence="3">ATCC 35185 / DSM 20758 / VPI D19B-28</strain>
    </source>
</reference>
<keyword evidence="3" id="KW-1185">Reference proteome</keyword>
<protein>
    <submittedName>
        <fullName evidence="2">Uncharacterized protein</fullName>
    </submittedName>
</protein>
<dbReference type="RefSeq" id="WP_013740930.1">
    <property type="nucleotide sequence ID" value="NC_015437.1"/>
</dbReference>
<proteinExistence type="predicted"/>
<sequence>MDVTPMSLQAIVPRTSEATQVQHNMNQQSAVQQDFQAVRDKQETALKQTQVRKKDQAEEERIKDDPDRRRKQGRGRRGSGGGRHAEQEEEAPTERFAVDVFRGRNIDIST</sequence>